<evidence type="ECO:0000256" key="4">
    <source>
        <dbReference type="HAMAP-Rule" id="MF_00312"/>
    </source>
</evidence>
<dbReference type="STRING" id="160454.RV10_GL003969"/>
<keyword evidence="4" id="KW-0375">Hydrogen ion transport</keyword>
<name>R2QM27_9ENTE</name>
<dbReference type="EMBL" id="AJAQ01000008">
    <property type="protein sequence ID" value="EOH96248.1"/>
    <property type="molecule type" value="Genomic_DNA"/>
</dbReference>
<evidence type="ECO:0000313" key="5">
    <source>
        <dbReference type="EMBL" id="EOH96248.1"/>
    </source>
</evidence>
<dbReference type="HOGENOM" id="CLU_135754_1_0_9"/>
<dbReference type="GO" id="GO:0046961">
    <property type="term" value="F:proton-transporting ATPase activity, rotational mechanism"/>
    <property type="evidence" value="ECO:0007669"/>
    <property type="project" value="InterPro"/>
</dbReference>
<keyword evidence="4" id="KW-0066">ATP synthesis</keyword>
<comment type="function">
    <text evidence="4">Produces ATP from ADP in the presence of a proton gradient across the membrane.</text>
</comment>
<dbReference type="GO" id="GO:0042777">
    <property type="term" value="P:proton motive force-driven plasma membrane ATP synthesis"/>
    <property type="evidence" value="ECO:0007669"/>
    <property type="project" value="UniProtKB-UniRule"/>
</dbReference>
<sequence length="103" mass="11766">MAHKIGAIGDKDSVLPFKLFNFDVRVTKQANEIRRIIDEMAREKYGVIYITEQYAQLVPDTIKRYEEELIPAIVLIPNHQGTLGIGKQMIQDQVERAVGQNIL</sequence>
<keyword evidence="2 4" id="KW-0813">Transport</keyword>
<organism evidence="5 6">
    <name type="scientific">Enterococcus pallens ATCC BAA-351</name>
    <dbReference type="NCBI Taxonomy" id="1158607"/>
    <lineage>
        <taxon>Bacteria</taxon>
        <taxon>Bacillati</taxon>
        <taxon>Bacillota</taxon>
        <taxon>Bacilli</taxon>
        <taxon>Lactobacillales</taxon>
        <taxon>Enterococcaceae</taxon>
        <taxon>Enterococcus</taxon>
    </lineage>
</organism>
<dbReference type="AlphaFoldDB" id="R2QM27"/>
<dbReference type="Gene3D" id="3.40.50.10580">
    <property type="entry name" value="ATPase, V1 complex, subunit F"/>
    <property type="match status" value="1"/>
</dbReference>
<dbReference type="eggNOG" id="COG1436">
    <property type="taxonomic scope" value="Bacteria"/>
</dbReference>
<dbReference type="InterPro" id="IPR008218">
    <property type="entry name" value="ATPase_V1-cplx_f_g_su"/>
</dbReference>
<dbReference type="InterPro" id="IPR036906">
    <property type="entry name" value="ATPase_V1_fsu_sf"/>
</dbReference>
<dbReference type="InterPro" id="IPR022944">
    <property type="entry name" value="ATPase_V1-cplx_fsu_bac/arc"/>
</dbReference>
<dbReference type="RefSeq" id="WP_010755953.1">
    <property type="nucleotide sequence ID" value="NZ_ASWD01000007.1"/>
</dbReference>
<dbReference type="GO" id="GO:0005524">
    <property type="term" value="F:ATP binding"/>
    <property type="evidence" value="ECO:0007669"/>
    <property type="project" value="UniProtKB-UniRule"/>
</dbReference>
<dbReference type="GO" id="GO:0046933">
    <property type="term" value="F:proton-transporting ATP synthase activity, rotational mechanism"/>
    <property type="evidence" value="ECO:0007669"/>
    <property type="project" value="UniProtKB-UniRule"/>
</dbReference>
<accession>R2QM27</accession>
<evidence type="ECO:0000256" key="2">
    <source>
        <dbReference type="ARBA" id="ARBA00022448"/>
    </source>
</evidence>
<evidence type="ECO:0000256" key="1">
    <source>
        <dbReference type="ARBA" id="ARBA00010148"/>
    </source>
</evidence>
<keyword evidence="3 4" id="KW-0406">Ion transport</keyword>
<dbReference type="Pfam" id="PF01990">
    <property type="entry name" value="ATP-synt_F"/>
    <property type="match status" value="1"/>
</dbReference>
<dbReference type="NCBIfam" id="NF002384">
    <property type="entry name" value="PRK01395.1"/>
    <property type="match status" value="1"/>
</dbReference>
<keyword evidence="6" id="KW-1185">Reference proteome</keyword>
<evidence type="ECO:0000256" key="3">
    <source>
        <dbReference type="ARBA" id="ARBA00023065"/>
    </source>
</evidence>
<protein>
    <recommendedName>
        <fullName evidence="4">V-type ATP synthase subunit F</fullName>
    </recommendedName>
    <alternativeName>
        <fullName evidence="4">V-ATPase subunit F</fullName>
    </alternativeName>
</protein>
<comment type="similarity">
    <text evidence="1 4">Belongs to the V-ATPase F subunit family.</text>
</comment>
<dbReference type="PATRIC" id="fig|1158607.3.peg.901"/>
<evidence type="ECO:0000313" key="6">
    <source>
        <dbReference type="Proteomes" id="UP000013782"/>
    </source>
</evidence>
<reference evidence="5 6" key="1">
    <citation type="submission" date="2013-02" db="EMBL/GenBank/DDBJ databases">
        <title>The Genome Sequence of Enterococcus pallens BAA-351.</title>
        <authorList>
            <consortium name="The Broad Institute Genome Sequencing Platform"/>
            <consortium name="The Broad Institute Genome Sequencing Center for Infectious Disease"/>
            <person name="Earl A.M."/>
            <person name="Gilmore M.S."/>
            <person name="Lebreton F."/>
            <person name="Walker B."/>
            <person name="Young S.K."/>
            <person name="Zeng Q."/>
            <person name="Gargeya S."/>
            <person name="Fitzgerald M."/>
            <person name="Haas B."/>
            <person name="Abouelleil A."/>
            <person name="Alvarado L."/>
            <person name="Arachchi H.M."/>
            <person name="Berlin A.M."/>
            <person name="Chapman S.B."/>
            <person name="Dewar J."/>
            <person name="Goldberg J."/>
            <person name="Griggs A."/>
            <person name="Gujja S."/>
            <person name="Hansen M."/>
            <person name="Howarth C."/>
            <person name="Imamovic A."/>
            <person name="Larimer J."/>
            <person name="McCowan C."/>
            <person name="Murphy C."/>
            <person name="Neiman D."/>
            <person name="Pearson M."/>
            <person name="Priest M."/>
            <person name="Roberts A."/>
            <person name="Saif S."/>
            <person name="Shea T."/>
            <person name="Sisk P."/>
            <person name="Sykes S."/>
            <person name="Wortman J."/>
            <person name="Nusbaum C."/>
            <person name="Birren B."/>
        </authorList>
    </citation>
    <scope>NUCLEOTIDE SEQUENCE [LARGE SCALE GENOMIC DNA]</scope>
    <source>
        <strain evidence="5 6">ATCC BAA-351</strain>
    </source>
</reference>
<dbReference type="OrthoDB" id="5311at2"/>
<dbReference type="Proteomes" id="UP000013782">
    <property type="component" value="Unassembled WGS sequence"/>
</dbReference>
<dbReference type="HAMAP" id="MF_00312">
    <property type="entry name" value="ATP_synth_F_arch"/>
    <property type="match status" value="1"/>
</dbReference>
<dbReference type="SUPFAM" id="SSF159468">
    <property type="entry name" value="AtpF-like"/>
    <property type="match status" value="1"/>
</dbReference>
<gene>
    <name evidence="4" type="primary">atpF</name>
    <name evidence="5" type="ORF">UAU_00897</name>
</gene>
<proteinExistence type="inferred from homology"/>
<comment type="caution">
    <text evidence="5">The sequence shown here is derived from an EMBL/GenBank/DDBJ whole genome shotgun (WGS) entry which is preliminary data.</text>
</comment>